<evidence type="ECO:0000256" key="3">
    <source>
        <dbReference type="PROSITE-ProRule" id="PRU00284"/>
    </source>
</evidence>
<organism evidence="7 8">
    <name type="scientific">Novosphingobium anseongense</name>
    <dbReference type="NCBI Taxonomy" id="3133436"/>
    <lineage>
        <taxon>Bacteria</taxon>
        <taxon>Pseudomonadati</taxon>
        <taxon>Pseudomonadota</taxon>
        <taxon>Alphaproteobacteria</taxon>
        <taxon>Sphingomonadales</taxon>
        <taxon>Sphingomonadaceae</taxon>
        <taxon>Novosphingobium</taxon>
    </lineage>
</organism>
<dbReference type="SMART" id="SM00283">
    <property type="entry name" value="MA"/>
    <property type="match status" value="1"/>
</dbReference>
<dbReference type="Gene3D" id="6.10.340.10">
    <property type="match status" value="1"/>
</dbReference>
<evidence type="ECO:0000313" key="7">
    <source>
        <dbReference type="EMBL" id="MEJ5975343.1"/>
    </source>
</evidence>
<dbReference type="PRINTS" id="PR00260">
    <property type="entry name" value="CHEMTRNSDUCR"/>
</dbReference>
<comment type="similarity">
    <text evidence="2">Belongs to the methyl-accepting chemotaxis (MCP) protein family.</text>
</comment>
<evidence type="ECO:0000256" key="2">
    <source>
        <dbReference type="ARBA" id="ARBA00029447"/>
    </source>
</evidence>
<keyword evidence="4" id="KW-0472">Membrane</keyword>
<keyword evidence="1" id="KW-0145">Chemotaxis</keyword>
<evidence type="ECO:0000313" key="8">
    <source>
        <dbReference type="Proteomes" id="UP001361239"/>
    </source>
</evidence>
<feature type="transmembrane region" description="Helical" evidence="4">
    <location>
        <begin position="41"/>
        <end position="60"/>
    </location>
</feature>
<keyword evidence="8" id="KW-1185">Reference proteome</keyword>
<proteinExistence type="inferred from homology"/>
<sequence>MLTWFERTAPIRLKFKVLLIIHASLTGGVLAAALLTGAGGLVLGAAAACFVATVITVLVASQRICTPYVNTVVRMESLAAGDTESPIAYIDYRDCVGRMTTAMSTFRDNAVEIQAGRETQDKIVGALSGGLQRLAQNQLDAELSDEFPGAYEALRRNFNDAVASLKETVGSVRNTAASVLTGASEIRSASDDLATRNEQQAASIEETAAAMSRVTGGVRDTADKAGEVQRSIADVHHEAEEGGQVVRRAVSAMAAIEKSSTEITHIISVIDGIAFQTNLLALNAGVEAARAGDAGKGFAVVANEVRLLAQRSADAAKDIKGLIDASTKQVNDGVSLVGETGTLLDTILQRIGGITVLAAEIAQSAESQSANLQHINSSVGEMDRMTQQNAAMVEESTAAARNLADEANELTDMVGRFQTGTAAPVPIRAAAPAKRRPPVAAPMVMGNLALQSEPFGSDDWAEF</sequence>
<dbReference type="CDD" id="cd11386">
    <property type="entry name" value="MCP_signal"/>
    <property type="match status" value="1"/>
</dbReference>
<evidence type="ECO:0000256" key="4">
    <source>
        <dbReference type="SAM" id="Phobius"/>
    </source>
</evidence>
<name>A0ABU8RQH3_9SPHN</name>
<feature type="domain" description="HAMP" evidence="6">
    <location>
        <begin position="118"/>
        <end position="170"/>
    </location>
</feature>
<dbReference type="PANTHER" id="PTHR43531:SF11">
    <property type="entry name" value="METHYL-ACCEPTING CHEMOTAXIS PROTEIN 3"/>
    <property type="match status" value="1"/>
</dbReference>
<dbReference type="InterPro" id="IPR003660">
    <property type="entry name" value="HAMP_dom"/>
</dbReference>
<dbReference type="Proteomes" id="UP001361239">
    <property type="component" value="Unassembled WGS sequence"/>
</dbReference>
<feature type="transmembrane region" description="Helical" evidence="4">
    <location>
        <begin position="17"/>
        <end position="35"/>
    </location>
</feature>
<dbReference type="EMBL" id="JBBHJZ010000001">
    <property type="protein sequence ID" value="MEJ5975343.1"/>
    <property type="molecule type" value="Genomic_DNA"/>
</dbReference>
<dbReference type="Pfam" id="PF00015">
    <property type="entry name" value="MCPsignal"/>
    <property type="match status" value="1"/>
</dbReference>
<dbReference type="InterPro" id="IPR004090">
    <property type="entry name" value="Chemotax_Me-accpt_rcpt"/>
</dbReference>
<dbReference type="PROSITE" id="PS50111">
    <property type="entry name" value="CHEMOTAXIS_TRANSDUC_2"/>
    <property type="match status" value="1"/>
</dbReference>
<evidence type="ECO:0000259" key="5">
    <source>
        <dbReference type="PROSITE" id="PS50111"/>
    </source>
</evidence>
<comment type="caution">
    <text evidence="7">The sequence shown here is derived from an EMBL/GenBank/DDBJ whole genome shotgun (WGS) entry which is preliminary data.</text>
</comment>
<evidence type="ECO:0000259" key="6">
    <source>
        <dbReference type="PROSITE" id="PS50885"/>
    </source>
</evidence>
<accession>A0ABU8RQH3</accession>
<evidence type="ECO:0000256" key="1">
    <source>
        <dbReference type="ARBA" id="ARBA00022500"/>
    </source>
</evidence>
<dbReference type="PANTHER" id="PTHR43531">
    <property type="entry name" value="PROTEIN ICFG"/>
    <property type="match status" value="1"/>
</dbReference>
<gene>
    <name evidence="7" type="ORF">WG901_01745</name>
</gene>
<keyword evidence="4" id="KW-0812">Transmembrane</keyword>
<keyword evidence="4" id="KW-1133">Transmembrane helix</keyword>
<dbReference type="SUPFAM" id="SSF58104">
    <property type="entry name" value="Methyl-accepting chemotaxis protein (MCP) signaling domain"/>
    <property type="match status" value="1"/>
</dbReference>
<protein>
    <submittedName>
        <fullName evidence="7">Methyl-accepting chemotaxis protein</fullName>
    </submittedName>
</protein>
<dbReference type="PROSITE" id="PS50885">
    <property type="entry name" value="HAMP"/>
    <property type="match status" value="1"/>
</dbReference>
<reference evidence="7 8" key="1">
    <citation type="submission" date="2024-03" db="EMBL/GenBank/DDBJ databases">
        <authorList>
            <person name="Jo J.-H."/>
        </authorList>
    </citation>
    <scope>NUCLEOTIDE SEQUENCE [LARGE SCALE GENOMIC DNA]</scope>
    <source>
        <strain evidence="7 8">PS1R-30</strain>
    </source>
</reference>
<dbReference type="RefSeq" id="WP_339585301.1">
    <property type="nucleotide sequence ID" value="NZ_JBBHJZ010000001.1"/>
</dbReference>
<dbReference type="Gene3D" id="1.10.287.950">
    <property type="entry name" value="Methyl-accepting chemotaxis protein"/>
    <property type="match status" value="1"/>
</dbReference>
<feature type="domain" description="Methyl-accepting transducer" evidence="5">
    <location>
        <begin position="175"/>
        <end position="404"/>
    </location>
</feature>
<dbReference type="InterPro" id="IPR051310">
    <property type="entry name" value="MCP_chemotaxis"/>
</dbReference>
<dbReference type="InterPro" id="IPR004089">
    <property type="entry name" value="MCPsignal_dom"/>
</dbReference>
<keyword evidence="3" id="KW-0807">Transducer</keyword>